<keyword evidence="1" id="KW-1133">Transmembrane helix</keyword>
<organism evidence="3 4">
    <name type="scientific">Candidatus Lachnoclostridium pullistercoris</name>
    <dbReference type="NCBI Taxonomy" id="2838632"/>
    <lineage>
        <taxon>Bacteria</taxon>
        <taxon>Bacillati</taxon>
        <taxon>Bacillota</taxon>
        <taxon>Clostridia</taxon>
        <taxon>Lachnospirales</taxon>
        <taxon>Lachnospiraceae</taxon>
    </lineage>
</organism>
<feature type="transmembrane region" description="Helical" evidence="1">
    <location>
        <begin position="85"/>
        <end position="102"/>
    </location>
</feature>
<keyword evidence="1" id="KW-0472">Membrane</keyword>
<comment type="caution">
    <text evidence="3">The sequence shown here is derived from an EMBL/GenBank/DDBJ whole genome shotgun (WGS) entry which is preliminary data.</text>
</comment>
<proteinExistence type="predicted"/>
<evidence type="ECO:0000259" key="2">
    <source>
        <dbReference type="Pfam" id="PF14317"/>
    </source>
</evidence>
<dbReference type="EMBL" id="DWWL01000033">
    <property type="protein sequence ID" value="HJC47420.1"/>
    <property type="molecule type" value="Genomic_DNA"/>
</dbReference>
<sequence>MPVYRIPWKKSLRLLHQLYMKQWDLYEKPKRKKKPVIKRVLVTLYLLILFFVGNGVMPVEGDGVLKMMAMLMGVWIFYNFDRLRYSTGVWLVLLLAVPVGWLRKSEKMEEIWFFEDRFEIRSSKSRQTYSYARLTRLEESPAAYFLFLDNKGSGIYLAKSKIREEDRPGFREFLETRMGKEWEPADNPEKADMGEIRFAVLQPRDDEWYREAAKMAAKSRHSTKLLGWELAAAAAIGAALYFIRGDYLFSLIYGGMVAALCVVLYLVQGTPPFIRRREETAEGELRKKDSESRRGPVQLFFREEAISDGREDSIPLPYQSVLRYSREGDWFRLSLKGRFLLFSARNLTEGSPEDFESFLKEKLSGKND</sequence>
<feature type="transmembrane region" description="Helical" evidence="1">
    <location>
        <begin position="225"/>
        <end position="243"/>
    </location>
</feature>
<dbReference type="Proteomes" id="UP000823883">
    <property type="component" value="Unassembled WGS sequence"/>
</dbReference>
<protein>
    <submittedName>
        <fullName evidence="3">YcxB family protein</fullName>
    </submittedName>
</protein>
<dbReference type="Pfam" id="PF14317">
    <property type="entry name" value="YcxB"/>
    <property type="match status" value="1"/>
</dbReference>
<reference evidence="3" key="1">
    <citation type="journal article" date="2021" name="PeerJ">
        <title>Extensive microbial diversity within the chicken gut microbiome revealed by metagenomics and culture.</title>
        <authorList>
            <person name="Gilroy R."/>
            <person name="Ravi A."/>
            <person name="Getino M."/>
            <person name="Pursley I."/>
            <person name="Horton D.L."/>
            <person name="Alikhan N.F."/>
            <person name="Baker D."/>
            <person name="Gharbi K."/>
            <person name="Hall N."/>
            <person name="Watson M."/>
            <person name="Adriaenssens E.M."/>
            <person name="Foster-Nyarko E."/>
            <person name="Jarju S."/>
            <person name="Secka A."/>
            <person name="Antonio M."/>
            <person name="Oren A."/>
            <person name="Chaudhuri R.R."/>
            <person name="La Ragione R."/>
            <person name="Hildebrand F."/>
            <person name="Pallen M.J."/>
        </authorList>
    </citation>
    <scope>NUCLEOTIDE SEQUENCE</scope>
    <source>
        <strain evidence="3">CHK183-5548</strain>
    </source>
</reference>
<name>A0A9D2PDC7_9FIRM</name>
<accession>A0A9D2PDC7</accession>
<evidence type="ECO:0000313" key="4">
    <source>
        <dbReference type="Proteomes" id="UP000823883"/>
    </source>
</evidence>
<evidence type="ECO:0000256" key="1">
    <source>
        <dbReference type="SAM" id="Phobius"/>
    </source>
</evidence>
<keyword evidence="1" id="KW-0812">Transmembrane</keyword>
<reference evidence="3" key="2">
    <citation type="submission" date="2021-04" db="EMBL/GenBank/DDBJ databases">
        <authorList>
            <person name="Gilroy R."/>
        </authorList>
    </citation>
    <scope>NUCLEOTIDE SEQUENCE</scope>
    <source>
        <strain evidence="3">CHK183-5548</strain>
    </source>
</reference>
<evidence type="ECO:0000313" key="3">
    <source>
        <dbReference type="EMBL" id="HJC47420.1"/>
    </source>
</evidence>
<dbReference type="InterPro" id="IPR025588">
    <property type="entry name" value="YcxB-like_C"/>
</dbReference>
<feature type="transmembrane region" description="Helical" evidence="1">
    <location>
        <begin position="249"/>
        <end position="267"/>
    </location>
</feature>
<feature type="domain" description="YcxB-like C-terminal" evidence="2">
    <location>
        <begin position="113"/>
        <end position="174"/>
    </location>
</feature>
<dbReference type="AlphaFoldDB" id="A0A9D2PDC7"/>
<gene>
    <name evidence="3" type="ORF">IAA04_05155</name>
</gene>